<organism evidence="1 2">
    <name type="scientific">Fulvivirga imtechensis AK7</name>
    <dbReference type="NCBI Taxonomy" id="1237149"/>
    <lineage>
        <taxon>Bacteria</taxon>
        <taxon>Pseudomonadati</taxon>
        <taxon>Bacteroidota</taxon>
        <taxon>Cytophagia</taxon>
        <taxon>Cytophagales</taxon>
        <taxon>Fulvivirgaceae</taxon>
        <taxon>Fulvivirga</taxon>
    </lineage>
</organism>
<protein>
    <submittedName>
        <fullName evidence="1">Uncharacterized protein</fullName>
    </submittedName>
</protein>
<dbReference type="Proteomes" id="UP000011135">
    <property type="component" value="Unassembled WGS sequence"/>
</dbReference>
<evidence type="ECO:0000313" key="1">
    <source>
        <dbReference type="EMBL" id="ELR71226.1"/>
    </source>
</evidence>
<evidence type="ECO:0000313" key="2">
    <source>
        <dbReference type="Proteomes" id="UP000011135"/>
    </source>
</evidence>
<gene>
    <name evidence="1" type="ORF">C900_03030</name>
</gene>
<keyword evidence="2" id="KW-1185">Reference proteome</keyword>
<dbReference type="EMBL" id="AMZN01000044">
    <property type="protein sequence ID" value="ELR71226.1"/>
    <property type="molecule type" value="Genomic_DNA"/>
</dbReference>
<dbReference type="AlphaFoldDB" id="L8JQJ5"/>
<comment type="caution">
    <text evidence="1">The sequence shown here is derived from an EMBL/GenBank/DDBJ whole genome shotgun (WGS) entry which is preliminary data.</text>
</comment>
<accession>L8JQJ5</accession>
<name>L8JQJ5_9BACT</name>
<proteinExistence type="predicted"/>
<sequence length="42" mass="5120">MRRNDTSPATSPMRFKMVYPLFLRKFLIEIKNRFLIIIYEIG</sequence>
<reference evidence="1 2" key="1">
    <citation type="submission" date="2012-12" db="EMBL/GenBank/DDBJ databases">
        <title>Genome assembly of Fulvivirga imtechensis AK7.</title>
        <authorList>
            <person name="Nupur N."/>
            <person name="Khatri I."/>
            <person name="Kumar R."/>
            <person name="Subramanian S."/>
            <person name="Pinnaka A."/>
        </authorList>
    </citation>
    <scope>NUCLEOTIDE SEQUENCE [LARGE SCALE GENOMIC DNA]</scope>
    <source>
        <strain evidence="1 2">AK7</strain>
    </source>
</reference>